<dbReference type="KEGG" id="cvn:111131827"/>
<keyword evidence="1" id="KW-0732">Signal</keyword>
<evidence type="ECO:0000313" key="4">
    <source>
        <dbReference type="RefSeq" id="XP_022335259.1"/>
    </source>
</evidence>
<sequence>MMWSLGTFMCLFFVITLPGCLADIWNHGYRNKNIDRPSFLGLPDLLRGAWTRQSRDPSPEHRSPTVKRGDRYSINDLIAYLKGMVGSDEIYHTGRSTYVRWGAGG</sequence>
<organism evidence="2 4">
    <name type="scientific">Crassostrea virginica</name>
    <name type="common">Eastern oyster</name>
    <dbReference type="NCBI Taxonomy" id="6565"/>
    <lineage>
        <taxon>Eukaryota</taxon>
        <taxon>Metazoa</taxon>
        <taxon>Spiralia</taxon>
        <taxon>Lophotrochozoa</taxon>
        <taxon>Mollusca</taxon>
        <taxon>Bivalvia</taxon>
        <taxon>Autobranchia</taxon>
        <taxon>Pteriomorphia</taxon>
        <taxon>Ostreida</taxon>
        <taxon>Ostreoidea</taxon>
        <taxon>Ostreidae</taxon>
        <taxon>Crassostrea</taxon>
    </lineage>
</organism>
<dbReference type="KEGG" id="cvn:111129111"/>
<evidence type="ECO:0000313" key="3">
    <source>
        <dbReference type="RefSeq" id="XP_022330937.1"/>
    </source>
</evidence>
<keyword evidence="2" id="KW-1185">Reference proteome</keyword>
<reference evidence="3 4" key="1">
    <citation type="submission" date="2025-04" db="UniProtKB">
        <authorList>
            <consortium name="RefSeq"/>
        </authorList>
    </citation>
    <scope>IDENTIFICATION</scope>
    <source>
        <tissue evidence="3 4">Whole sample</tissue>
    </source>
</reference>
<gene>
    <name evidence="4" type="primary">LOC111131827</name>
    <name evidence="3" type="synonym">LOC111129111</name>
</gene>
<feature type="chain" id="PRO_5044666399" evidence="1">
    <location>
        <begin position="23"/>
        <end position="105"/>
    </location>
</feature>
<dbReference type="Proteomes" id="UP000694844">
    <property type="component" value="Chromosome 4"/>
</dbReference>
<feature type="signal peptide" evidence="1">
    <location>
        <begin position="1"/>
        <end position="22"/>
    </location>
</feature>
<proteinExistence type="predicted"/>
<dbReference type="OrthoDB" id="6124649at2759"/>
<dbReference type="RefSeq" id="XP_022335259.1">
    <property type="nucleotide sequence ID" value="XM_022479551.1"/>
</dbReference>
<accession>A0A8B8E6E8</accession>
<evidence type="ECO:0000256" key="1">
    <source>
        <dbReference type="SAM" id="SignalP"/>
    </source>
</evidence>
<protein>
    <submittedName>
        <fullName evidence="3">Uncharacterized protein LOC111129111</fullName>
    </submittedName>
    <submittedName>
        <fullName evidence="4">Uncharacterized protein LOC111131827</fullName>
    </submittedName>
</protein>
<dbReference type="AlphaFoldDB" id="A0A8B8E6E8"/>
<name>A0A8B8E6E8_CRAVI</name>
<dbReference type="RefSeq" id="XP_022330937.1">
    <property type="nucleotide sequence ID" value="XM_022475229.1"/>
</dbReference>
<evidence type="ECO:0000313" key="2">
    <source>
        <dbReference type="Proteomes" id="UP000694844"/>
    </source>
</evidence>
<dbReference type="GeneID" id="111131827"/>